<accession>A0A1B9IG07</accession>
<evidence type="ECO:0000256" key="1">
    <source>
        <dbReference type="ARBA" id="ARBA00009183"/>
    </source>
</evidence>
<dbReference type="GO" id="GO:0050661">
    <property type="term" value="F:NADP binding"/>
    <property type="evidence" value="ECO:0007669"/>
    <property type="project" value="InterPro"/>
</dbReference>
<dbReference type="Proteomes" id="UP000092583">
    <property type="component" value="Unassembled WGS sequence"/>
</dbReference>
<dbReference type="GO" id="GO:0004499">
    <property type="term" value="F:N,N-dimethylaniline monooxygenase activity"/>
    <property type="evidence" value="ECO:0007669"/>
    <property type="project" value="InterPro"/>
</dbReference>
<dbReference type="Gene3D" id="3.50.50.60">
    <property type="entry name" value="FAD/NAD(P)-binding domain"/>
    <property type="match status" value="2"/>
</dbReference>
<dbReference type="STRING" id="1331196.A0A1B9IG07"/>
<evidence type="ECO:0000256" key="4">
    <source>
        <dbReference type="ARBA" id="ARBA00023002"/>
    </source>
</evidence>
<name>A0A1B9IG07_9TREE</name>
<keyword evidence="3" id="KW-0274">FAD</keyword>
<dbReference type="OrthoDB" id="66881at2759"/>
<organism evidence="6 7">
    <name type="scientific">Kwoniella mangroviensis CBS 10435</name>
    <dbReference type="NCBI Taxonomy" id="1331196"/>
    <lineage>
        <taxon>Eukaryota</taxon>
        <taxon>Fungi</taxon>
        <taxon>Dikarya</taxon>
        <taxon>Basidiomycota</taxon>
        <taxon>Agaricomycotina</taxon>
        <taxon>Tremellomycetes</taxon>
        <taxon>Tremellales</taxon>
        <taxon>Cryptococcaceae</taxon>
        <taxon>Kwoniella</taxon>
    </lineage>
</organism>
<keyword evidence="7" id="KW-1185">Reference proteome</keyword>
<evidence type="ECO:0000256" key="5">
    <source>
        <dbReference type="SAM" id="MobiDB-lite"/>
    </source>
</evidence>
<dbReference type="InterPro" id="IPR020946">
    <property type="entry name" value="Flavin_mOase-like"/>
</dbReference>
<dbReference type="PANTHER" id="PTHR23023">
    <property type="entry name" value="DIMETHYLANILINE MONOOXYGENASE"/>
    <property type="match status" value="1"/>
</dbReference>
<feature type="region of interest" description="Disordered" evidence="5">
    <location>
        <begin position="82"/>
        <end position="102"/>
    </location>
</feature>
<dbReference type="AlphaFoldDB" id="A0A1B9IG07"/>
<dbReference type="GO" id="GO:0050660">
    <property type="term" value="F:flavin adenine dinucleotide binding"/>
    <property type="evidence" value="ECO:0007669"/>
    <property type="project" value="InterPro"/>
</dbReference>
<comment type="similarity">
    <text evidence="1">Belongs to the FMO family.</text>
</comment>
<dbReference type="EMBL" id="KI669469">
    <property type="protein sequence ID" value="OCF54608.1"/>
    <property type="molecule type" value="Genomic_DNA"/>
</dbReference>
<evidence type="ECO:0000313" key="7">
    <source>
        <dbReference type="Proteomes" id="UP000092583"/>
    </source>
</evidence>
<gene>
    <name evidence="6" type="ORF">L486_07740</name>
</gene>
<dbReference type="InterPro" id="IPR050346">
    <property type="entry name" value="FMO-like"/>
</dbReference>
<evidence type="ECO:0000256" key="3">
    <source>
        <dbReference type="ARBA" id="ARBA00022827"/>
    </source>
</evidence>
<dbReference type="InterPro" id="IPR036188">
    <property type="entry name" value="FAD/NAD-bd_sf"/>
</dbReference>
<reference evidence="7" key="2">
    <citation type="submission" date="2013-12" db="EMBL/GenBank/DDBJ databases">
        <title>Evolution of pathogenesis and genome organization in the Tremellales.</title>
        <authorList>
            <person name="Cuomo C."/>
            <person name="Litvintseva A."/>
            <person name="Heitman J."/>
            <person name="Chen Y."/>
            <person name="Sun S."/>
            <person name="Springer D."/>
            <person name="Dromer F."/>
            <person name="Young S."/>
            <person name="Zeng Q."/>
            <person name="Chapman S."/>
            <person name="Gujja S."/>
            <person name="Saif S."/>
            <person name="Birren B."/>
        </authorList>
    </citation>
    <scope>NUCLEOTIDE SEQUENCE [LARGE SCALE GENOMIC DNA]</scope>
    <source>
        <strain evidence="7">CBS 10435</strain>
    </source>
</reference>
<sequence length="293" mass="33096">MSVTVVTNGHFNVPYVPSIPGLRSYKGQILHSRWWRNPRVVRGKNIVIVGSHASGTDIARDIALDDEATDAQTRKNVRTIYQSAREKDKPRPNDEGEDQSLYPNTKWRDHVELVSEIERIDGDLVHLKGGRVLSDLDVILFATGYLYSYPFFSPDKAPFDSHPIIRSSTQEERSLSAGPANRPINLDETDTVYVPDRTLAFIGLHRLVNPLPLFERSAGLIAHCFINGSIPPLPPLKRDSDIPGDLNIGHPQEFENQDEWLKAIGDGDEWKVPQRLRDLRGNAIKIRKEHLGY</sequence>
<feature type="compositionally biased region" description="Basic and acidic residues" evidence="5">
    <location>
        <begin position="84"/>
        <end position="94"/>
    </location>
</feature>
<dbReference type="SUPFAM" id="SSF51905">
    <property type="entry name" value="FAD/NAD(P)-binding domain"/>
    <property type="match status" value="1"/>
</dbReference>
<keyword evidence="2" id="KW-0285">Flavoprotein</keyword>
<evidence type="ECO:0000313" key="6">
    <source>
        <dbReference type="EMBL" id="OCF54608.1"/>
    </source>
</evidence>
<dbReference type="Pfam" id="PF00743">
    <property type="entry name" value="FMO-like"/>
    <property type="match status" value="1"/>
</dbReference>
<reference evidence="6 7" key="1">
    <citation type="submission" date="2013-07" db="EMBL/GenBank/DDBJ databases">
        <title>The Genome Sequence of Kwoniella mangroviensis CBS10435.</title>
        <authorList>
            <consortium name="The Broad Institute Genome Sequencing Platform"/>
            <person name="Cuomo C."/>
            <person name="Litvintseva A."/>
            <person name="Chen Y."/>
            <person name="Heitman J."/>
            <person name="Sun S."/>
            <person name="Springer D."/>
            <person name="Dromer F."/>
            <person name="Young S.K."/>
            <person name="Zeng Q."/>
            <person name="Gargeya S."/>
            <person name="Fitzgerald M."/>
            <person name="Abouelleil A."/>
            <person name="Alvarado L."/>
            <person name="Berlin A.M."/>
            <person name="Chapman S.B."/>
            <person name="Dewar J."/>
            <person name="Goldberg J."/>
            <person name="Griggs A."/>
            <person name="Gujja S."/>
            <person name="Hansen M."/>
            <person name="Howarth C."/>
            <person name="Imamovic A."/>
            <person name="Larimer J."/>
            <person name="McCowan C."/>
            <person name="Murphy C."/>
            <person name="Pearson M."/>
            <person name="Priest M."/>
            <person name="Roberts A."/>
            <person name="Saif S."/>
            <person name="Shea T."/>
            <person name="Sykes S."/>
            <person name="Wortman J."/>
            <person name="Nusbaum C."/>
            <person name="Birren B."/>
        </authorList>
    </citation>
    <scope>NUCLEOTIDE SEQUENCE [LARGE SCALE GENOMIC DNA]</scope>
    <source>
        <strain evidence="6 7">CBS 10435</strain>
    </source>
</reference>
<keyword evidence="4" id="KW-0560">Oxidoreductase</keyword>
<evidence type="ECO:0000256" key="2">
    <source>
        <dbReference type="ARBA" id="ARBA00022630"/>
    </source>
</evidence>
<proteinExistence type="inferred from homology"/>
<protein>
    <submittedName>
        <fullName evidence="6">Uncharacterized protein</fullName>
    </submittedName>
</protein>